<sequence>MTEWSSWIQTHPLQTAGLRLIAGTAGLCGLAVLLTPIFMIASANPVFGLLAVSVVAIAGYASVRHRYDGTAAAQSPDPVTKLEHQYVNSDITETEFERRLNTLLETDAAVGQLAANDTTEGQQTEYEVDTT</sequence>
<protein>
    <recommendedName>
        <fullName evidence="4">SHOCT domain-containing protein</fullName>
    </recommendedName>
</protein>
<evidence type="ECO:0000313" key="2">
    <source>
        <dbReference type="EMBL" id="RJX51399.1"/>
    </source>
</evidence>
<keyword evidence="1" id="KW-0812">Transmembrane</keyword>
<evidence type="ECO:0008006" key="4">
    <source>
        <dbReference type="Google" id="ProtNLM"/>
    </source>
</evidence>
<proteinExistence type="predicted"/>
<organism evidence="2 3">
    <name type="scientific">Halonotius pteroides</name>
    <dbReference type="NCBI Taxonomy" id="268735"/>
    <lineage>
        <taxon>Archaea</taxon>
        <taxon>Methanobacteriati</taxon>
        <taxon>Methanobacteriota</taxon>
        <taxon>Stenosarchaea group</taxon>
        <taxon>Halobacteria</taxon>
        <taxon>Halobacteriales</taxon>
        <taxon>Haloferacaceae</taxon>
        <taxon>Halonotius</taxon>
    </lineage>
</organism>
<dbReference type="Proteomes" id="UP000281564">
    <property type="component" value="Unassembled WGS sequence"/>
</dbReference>
<dbReference type="OrthoDB" id="178074at2157"/>
<name>A0A3A6Q2S0_9EURY</name>
<reference evidence="2 3" key="1">
    <citation type="submission" date="2018-06" db="EMBL/GenBank/DDBJ databases">
        <title>Halonotius sp. F13-13 a new haloarchaeeon isolated from a solar saltern from Isla Cristina, Huelva, Spain.</title>
        <authorList>
            <person name="Duran-Viseras A."/>
            <person name="Sanchez-Porro C."/>
            <person name="Ventosa A."/>
        </authorList>
    </citation>
    <scope>NUCLEOTIDE SEQUENCE [LARGE SCALE GENOMIC DNA]</scope>
    <source>
        <strain evidence="2 3">CECT 7525</strain>
    </source>
</reference>
<accession>A0A3A6Q2S0</accession>
<keyword evidence="3" id="KW-1185">Reference proteome</keyword>
<feature type="transmembrane region" description="Helical" evidence="1">
    <location>
        <begin position="20"/>
        <end position="40"/>
    </location>
</feature>
<keyword evidence="1" id="KW-0472">Membrane</keyword>
<dbReference type="AlphaFoldDB" id="A0A3A6Q2S0"/>
<keyword evidence="1" id="KW-1133">Transmembrane helix</keyword>
<comment type="caution">
    <text evidence="2">The sequence shown here is derived from an EMBL/GenBank/DDBJ whole genome shotgun (WGS) entry which is preliminary data.</text>
</comment>
<feature type="transmembrane region" description="Helical" evidence="1">
    <location>
        <begin position="46"/>
        <end position="63"/>
    </location>
</feature>
<dbReference type="EMBL" id="QMDW01000002">
    <property type="protein sequence ID" value="RJX51399.1"/>
    <property type="molecule type" value="Genomic_DNA"/>
</dbReference>
<dbReference type="RefSeq" id="WP_120082841.1">
    <property type="nucleotide sequence ID" value="NZ_QMDW01000002.1"/>
</dbReference>
<evidence type="ECO:0000256" key="1">
    <source>
        <dbReference type="SAM" id="Phobius"/>
    </source>
</evidence>
<evidence type="ECO:0000313" key="3">
    <source>
        <dbReference type="Proteomes" id="UP000281564"/>
    </source>
</evidence>
<gene>
    <name evidence="2" type="ORF">DP106_01525</name>
</gene>